<dbReference type="SUPFAM" id="SSF56601">
    <property type="entry name" value="beta-lactamase/transpeptidase-like"/>
    <property type="match status" value="1"/>
</dbReference>
<keyword evidence="3" id="KW-1185">Reference proteome</keyword>
<dbReference type="InterPro" id="IPR045155">
    <property type="entry name" value="Beta-lactam_cat"/>
</dbReference>
<organism evidence="2 3">
    <name type="scientific">Aminicella lysinilytica</name>
    <dbReference type="NCBI Taxonomy" id="433323"/>
    <lineage>
        <taxon>Bacteria</taxon>
        <taxon>Bacillati</taxon>
        <taxon>Bacillota</taxon>
        <taxon>Clostridia</taxon>
        <taxon>Peptostreptococcales</taxon>
        <taxon>Anaerovoracaceae</taxon>
        <taxon>Aminicella</taxon>
    </lineage>
</organism>
<evidence type="ECO:0000259" key="1">
    <source>
        <dbReference type="Pfam" id="PF13354"/>
    </source>
</evidence>
<dbReference type="EMBL" id="SNXO01000014">
    <property type="protein sequence ID" value="TDP56448.1"/>
    <property type="molecule type" value="Genomic_DNA"/>
</dbReference>
<dbReference type="PANTHER" id="PTHR35333:SF3">
    <property type="entry name" value="BETA-LACTAMASE-TYPE TRANSPEPTIDASE FOLD CONTAINING PROTEIN"/>
    <property type="match status" value="1"/>
</dbReference>
<evidence type="ECO:0000313" key="2">
    <source>
        <dbReference type="EMBL" id="TDP56448.1"/>
    </source>
</evidence>
<dbReference type="GO" id="GO:0008800">
    <property type="term" value="F:beta-lactamase activity"/>
    <property type="evidence" value="ECO:0007669"/>
    <property type="project" value="InterPro"/>
</dbReference>
<gene>
    <name evidence="2" type="ORF">EV211_11422</name>
</gene>
<dbReference type="AlphaFoldDB" id="A0A4R6Q2G8"/>
<dbReference type="OrthoDB" id="9775096at2"/>
<reference evidence="2 3" key="1">
    <citation type="submission" date="2019-03" db="EMBL/GenBank/DDBJ databases">
        <title>Genomic Encyclopedia of Type Strains, Phase IV (KMG-IV): sequencing the most valuable type-strain genomes for metagenomic binning, comparative biology and taxonomic classification.</title>
        <authorList>
            <person name="Goeker M."/>
        </authorList>
    </citation>
    <scope>NUCLEOTIDE SEQUENCE [LARGE SCALE GENOMIC DNA]</scope>
    <source>
        <strain evidence="2 3">DSM 28287</strain>
    </source>
</reference>
<proteinExistence type="predicted"/>
<dbReference type="PANTHER" id="PTHR35333">
    <property type="entry name" value="BETA-LACTAMASE"/>
    <property type="match status" value="1"/>
</dbReference>
<dbReference type="Gene3D" id="3.40.710.10">
    <property type="entry name" value="DD-peptidase/beta-lactamase superfamily"/>
    <property type="match status" value="1"/>
</dbReference>
<dbReference type="GO" id="GO:0030655">
    <property type="term" value="P:beta-lactam antibiotic catabolic process"/>
    <property type="evidence" value="ECO:0007669"/>
    <property type="project" value="InterPro"/>
</dbReference>
<sequence>MKEDIVKRLKEQKGRVGFYCKNLVTGQVMEYKSDEQYLAASVIKLPVFMSISKWDSEGKASMSDKVQVRNEDKEPICGALTLFTDEPVVDVRTLCNLMISISDNTATNLLIKKYGILELSNEFLKIGLKDTELNRILFDPDKSHAGLENCIVPSEMAMLLEKVYRGTFVSKKVSKDIEDTLLLQQINHKIGGIINDEVPIAHKTGEDDGVTNDVGIVYAREPFVICFAGTDTDVPEFEDLIRHVSYEVFKEYNK</sequence>
<name>A0A4R6Q2G8_9FIRM</name>
<protein>
    <submittedName>
        <fullName evidence="2">Beta-lactamase class A</fullName>
    </submittedName>
</protein>
<dbReference type="InterPro" id="IPR000871">
    <property type="entry name" value="Beta-lactam_class-A"/>
</dbReference>
<dbReference type="RefSeq" id="WP_133528319.1">
    <property type="nucleotide sequence ID" value="NZ_SNXO01000014.1"/>
</dbReference>
<dbReference type="GO" id="GO:0046677">
    <property type="term" value="P:response to antibiotic"/>
    <property type="evidence" value="ECO:0007669"/>
    <property type="project" value="InterPro"/>
</dbReference>
<feature type="domain" description="Beta-lactamase class A catalytic" evidence="1">
    <location>
        <begin position="17"/>
        <end position="226"/>
    </location>
</feature>
<dbReference type="InterPro" id="IPR012338">
    <property type="entry name" value="Beta-lactam/transpept-like"/>
</dbReference>
<accession>A0A4R6Q2G8</accession>
<dbReference type="Proteomes" id="UP000295500">
    <property type="component" value="Unassembled WGS sequence"/>
</dbReference>
<dbReference type="Pfam" id="PF13354">
    <property type="entry name" value="Beta-lactamase2"/>
    <property type="match status" value="1"/>
</dbReference>
<evidence type="ECO:0000313" key="3">
    <source>
        <dbReference type="Proteomes" id="UP000295500"/>
    </source>
</evidence>
<comment type="caution">
    <text evidence="2">The sequence shown here is derived from an EMBL/GenBank/DDBJ whole genome shotgun (WGS) entry which is preliminary data.</text>
</comment>